<dbReference type="PANTHER" id="PTHR43817">
    <property type="entry name" value="GLYCOSYL HYDROLASE"/>
    <property type="match status" value="1"/>
</dbReference>
<dbReference type="AlphaFoldDB" id="A0A644ZGT4"/>
<dbReference type="NCBIfam" id="NF045579">
    <property type="entry name" value="rhamnoside_JR"/>
    <property type="match status" value="1"/>
</dbReference>
<sequence>MNKVVFHGFTHYPGNIKEPGSVYSAGTHYNLKNIWFPKTEPFNNYLSRVSFILQEADFYADVLYYYGDRTPNFTGHKNSRFAVGPGYDYEVINTEIFTRLTVENKKLKLPSGAIFELLYLEPEKEMHPDVLKKIEDLLRQGAQIIGEKPLRVSVRDDNETKQLIDKLWDKNNKSGFVITDATPLGLLKKMNIQPDVSYPGFEFNDFDYTHYKTNGMDFYYIRNTRNHWVSKNVAFRQQNKIPEIWNPQSGETDSPDIYSLNSASVSIPVSLPPYGAIFYVFRKGENRAKYDQVTSLNQSDSRVFTYRNRTYILNDGVFELNKGSQNYVFDNHISMQPIDGAWELFFPGVFDTPEKVILPELTSWTESKNEKIKYYSGTATYKKTFQYDINSAFKKEGQKIFLDLGELSKIGSVILNDVSLGIAWTKPYWFDVTDIIRPGDNTLVIEVANTWSNRLTGDAITGGNYTDTNINATNIPGLNKVYVPWTQVPLIKSGLLGPVTLKTVNPVE</sequence>
<dbReference type="GO" id="GO:0004553">
    <property type="term" value="F:hydrolase activity, hydrolyzing O-glycosyl compounds"/>
    <property type="evidence" value="ECO:0007669"/>
    <property type="project" value="UniProtKB-ARBA"/>
</dbReference>
<comment type="caution">
    <text evidence="4">The sequence shown here is derived from an EMBL/GenBank/DDBJ whole genome shotgun (WGS) entry which is preliminary data.</text>
</comment>
<dbReference type="EMBL" id="VSSQ01008845">
    <property type="protein sequence ID" value="MPM40009.1"/>
    <property type="molecule type" value="Genomic_DNA"/>
</dbReference>
<keyword evidence="2" id="KW-0378">Hydrolase</keyword>
<reference evidence="4" key="1">
    <citation type="submission" date="2019-08" db="EMBL/GenBank/DDBJ databases">
        <authorList>
            <person name="Kucharzyk K."/>
            <person name="Murdoch R.W."/>
            <person name="Higgins S."/>
            <person name="Loffler F."/>
        </authorList>
    </citation>
    <scope>NUCLEOTIDE SEQUENCE</scope>
</reference>
<dbReference type="SUPFAM" id="SSF49785">
    <property type="entry name" value="Galactose-binding domain-like"/>
    <property type="match status" value="1"/>
</dbReference>
<dbReference type="PANTHER" id="PTHR43817:SF1">
    <property type="entry name" value="HYDROLASE, FAMILY 43, PUTATIVE (AFU_ORTHOLOGUE AFUA_3G01660)-RELATED"/>
    <property type="match status" value="1"/>
</dbReference>
<evidence type="ECO:0000256" key="2">
    <source>
        <dbReference type="ARBA" id="ARBA00022801"/>
    </source>
</evidence>
<dbReference type="Pfam" id="PF17132">
    <property type="entry name" value="Glyco_hydro_106"/>
    <property type="match status" value="1"/>
</dbReference>
<dbReference type="InterPro" id="IPR008979">
    <property type="entry name" value="Galactose-bd-like_sf"/>
</dbReference>
<gene>
    <name evidence="4" type="ORF">SDC9_86647</name>
</gene>
<dbReference type="Pfam" id="PF22666">
    <property type="entry name" value="Glyco_hydro_2_N2"/>
    <property type="match status" value="1"/>
</dbReference>
<name>A0A644ZGT4_9ZZZZ</name>
<dbReference type="Gene3D" id="2.60.120.260">
    <property type="entry name" value="Galactose-binding domain-like"/>
    <property type="match status" value="1"/>
</dbReference>
<evidence type="ECO:0000256" key="1">
    <source>
        <dbReference type="ARBA" id="ARBA00022729"/>
    </source>
</evidence>
<evidence type="ECO:0000259" key="3">
    <source>
        <dbReference type="Pfam" id="PF22666"/>
    </source>
</evidence>
<feature type="domain" description="Beta-mannosidase-like galactose-binding" evidence="3">
    <location>
        <begin position="371"/>
        <end position="454"/>
    </location>
</feature>
<protein>
    <recommendedName>
        <fullName evidence="3">Beta-mannosidase-like galactose-binding domain-containing protein</fullName>
    </recommendedName>
</protein>
<evidence type="ECO:0000313" key="4">
    <source>
        <dbReference type="EMBL" id="MPM40009.1"/>
    </source>
</evidence>
<dbReference type="InterPro" id="IPR054593">
    <property type="entry name" value="Beta-mannosidase-like_N2"/>
</dbReference>
<organism evidence="4">
    <name type="scientific">bioreactor metagenome</name>
    <dbReference type="NCBI Taxonomy" id="1076179"/>
    <lineage>
        <taxon>unclassified sequences</taxon>
        <taxon>metagenomes</taxon>
        <taxon>ecological metagenomes</taxon>
    </lineage>
</organism>
<keyword evidence="1" id="KW-0732">Signal</keyword>
<proteinExistence type="predicted"/>
<accession>A0A644ZGT4</accession>